<gene>
    <name evidence="3" type="primary">ureD</name>
    <name evidence="4" type="ORF">JIN78_07225</name>
</gene>
<dbReference type="GO" id="GO:0016151">
    <property type="term" value="F:nickel cation binding"/>
    <property type="evidence" value="ECO:0007669"/>
    <property type="project" value="UniProtKB-UniRule"/>
</dbReference>
<keyword evidence="3" id="KW-0996">Nickel insertion</keyword>
<comment type="subunit">
    <text evidence="3">UreD, UreF and UreG form a complex that acts as a GTP-hydrolysis-dependent molecular chaperone, activating the urease apoprotein by helping to assemble the nickel containing metallocenter of UreC. The UreE protein probably delivers the nickel.</text>
</comment>
<comment type="caution">
    <text evidence="4">The sequence shown here is derived from an EMBL/GenBank/DDBJ whole genome shotgun (WGS) entry which is preliminary data.</text>
</comment>
<keyword evidence="3" id="KW-0963">Cytoplasm</keyword>
<comment type="subcellular location">
    <subcellularLocation>
        <location evidence="3">Cytoplasm</location>
    </subcellularLocation>
</comment>
<comment type="similarity">
    <text evidence="1 3">Belongs to the UreD family.</text>
</comment>
<protein>
    <recommendedName>
        <fullName evidence="3">Urease accessory protein UreD</fullName>
    </recommendedName>
</protein>
<dbReference type="EMBL" id="JAENIO010000014">
    <property type="protein sequence ID" value="MBK1833845.1"/>
    <property type="molecule type" value="Genomic_DNA"/>
</dbReference>
<evidence type="ECO:0000256" key="3">
    <source>
        <dbReference type="HAMAP-Rule" id="MF_01384"/>
    </source>
</evidence>
<dbReference type="PANTHER" id="PTHR33643:SF1">
    <property type="entry name" value="UREASE ACCESSORY PROTEIN D"/>
    <property type="match status" value="1"/>
</dbReference>
<keyword evidence="2 3" id="KW-0143">Chaperone</keyword>
<name>A0A934RN54_9BACT</name>
<accession>A0A934RN54</accession>
<comment type="function">
    <text evidence="3">Required for maturation of urease via the functional incorporation of the urease nickel metallocenter.</text>
</comment>
<sequence>MSGSLHSESRLRFGFDSQRGETVLRERRAGGLCHFGKPYREGGLLALQIVNPTAGIFAGDHWRLAVELEKKARVRLSNPSANRFHTMKGGSATLDQDIAVGAGGWLDFQPQWIIPQRGSAVTQTTRLQVAEGASLVYGEWLAPGRVAHGEEHRFRRLTTRLQLTVGERLVAREQMILEPAQGPWPLTVPDWEHCFYGAFWVVGAHDGEHLARAVHGLPSEGLRAGYSELQPGVGVVRLLAARSLLLKGASRAVRESLEPFFPLLAGGNRLIV</sequence>
<dbReference type="HAMAP" id="MF_01384">
    <property type="entry name" value="UreD"/>
    <property type="match status" value="1"/>
</dbReference>
<dbReference type="Pfam" id="PF01774">
    <property type="entry name" value="UreD"/>
    <property type="match status" value="1"/>
</dbReference>
<dbReference type="InterPro" id="IPR002669">
    <property type="entry name" value="UreD"/>
</dbReference>
<evidence type="ECO:0000313" key="5">
    <source>
        <dbReference type="Proteomes" id="UP000604083"/>
    </source>
</evidence>
<proteinExistence type="inferred from homology"/>
<keyword evidence="5" id="KW-1185">Reference proteome</keyword>
<dbReference type="Proteomes" id="UP000604083">
    <property type="component" value="Unassembled WGS sequence"/>
</dbReference>
<dbReference type="RefSeq" id="WP_200391280.1">
    <property type="nucleotide sequence ID" value="NZ_JAENIO010000014.1"/>
</dbReference>
<dbReference type="GO" id="GO:0005737">
    <property type="term" value="C:cytoplasm"/>
    <property type="evidence" value="ECO:0007669"/>
    <property type="project" value="UniProtKB-SubCell"/>
</dbReference>
<organism evidence="4 5">
    <name type="scientific">Roseibacillus ishigakijimensis</name>
    <dbReference type="NCBI Taxonomy" id="454146"/>
    <lineage>
        <taxon>Bacteria</taxon>
        <taxon>Pseudomonadati</taxon>
        <taxon>Verrucomicrobiota</taxon>
        <taxon>Verrucomicrobiia</taxon>
        <taxon>Verrucomicrobiales</taxon>
        <taxon>Verrucomicrobiaceae</taxon>
        <taxon>Roseibacillus</taxon>
    </lineage>
</organism>
<reference evidence="4" key="1">
    <citation type="submission" date="2021-01" db="EMBL/GenBank/DDBJ databases">
        <title>Modified the classification status of verrucomicrobia.</title>
        <authorList>
            <person name="Feng X."/>
        </authorList>
    </citation>
    <scope>NUCLEOTIDE SEQUENCE</scope>
    <source>
        <strain evidence="4">KCTC 12986</strain>
    </source>
</reference>
<dbReference type="PANTHER" id="PTHR33643">
    <property type="entry name" value="UREASE ACCESSORY PROTEIN D"/>
    <property type="match status" value="1"/>
</dbReference>
<evidence type="ECO:0000256" key="1">
    <source>
        <dbReference type="ARBA" id="ARBA00007177"/>
    </source>
</evidence>
<evidence type="ECO:0000256" key="2">
    <source>
        <dbReference type="ARBA" id="ARBA00023186"/>
    </source>
</evidence>
<evidence type="ECO:0000313" key="4">
    <source>
        <dbReference type="EMBL" id="MBK1833845.1"/>
    </source>
</evidence>
<dbReference type="AlphaFoldDB" id="A0A934RN54"/>